<comment type="caution">
    <text evidence="1">The sequence shown here is derived from an EMBL/GenBank/DDBJ whole genome shotgun (WGS) entry which is preliminary data.</text>
</comment>
<organism evidence="1 2">
    <name type="scientific">Desulfosporosinus fructosivorans</name>
    <dbReference type="NCBI Taxonomy" id="2018669"/>
    <lineage>
        <taxon>Bacteria</taxon>
        <taxon>Bacillati</taxon>
        <taxon>Bacillota</taxon>
        <taxon>Clostridia</taxon>
        <taxon>Eubacteriales</taxon>
        <taxon>Desulfitobacteriaceae</taxon>
        <taxon>Desulfosporosinus</taxon>
    </lineage>
</organism>
<name>A0A4Z0RE83_9FIRM</name>
<reference evidence="1 2" key="1">
    <citation type="submission" date="2019-03" db="EMBL/GenBank/DDBJ databases">
        <title>Draft Genome Sequence of Desulfosporosinus fructosivorans Strain 63.6F, Isolated from Marine Sediment in the Baltic Sea.</title>
        <authorList>
            <person name="Hausmann B."/>
            <person name="Vandieken V."/>
            <person name="Pjevac P."/>
            <person name="Schreck K."/>
            <person name="Herbold C.W."/>
            <person name="Loy A."/>
        </authorList>
    </citation>
    <scope>NUCLEOTIDE SEQUENCE [LARGE SCALE GENOMIC DNA]</scope>
    <source>
        <strain evidence="1 2">63.6F</strain>
    </source>
</reference>
<dbReference type="EMBL" id="SPQQ01000001">
    <property type="protein sequence ID" value="TGE39856.1"/>
    <property type="molecule type" value="Genomic_DNA"/>
</dbReference>
<sequence>MVINPNGSVRFDKAEKIEAFNCERCDTEMLAKHANDWLDPDHPDREKIKICNSCYGLIAVIDKK</sequence>
<evidence type="ECO:0000313" key="2">
    <source>
        <dbReference type="Proteomes" id="UP000298460"/>
    </source>
</evidence>
<protein>
    <submittedName>
        <fullName evidence="1">Uncharacterized protein</fullName>
    </submittedName>
</protein>
<dbReference type="OrthoDB" id="1799290at2"/>
<proteinExistence type="predicted"/>
<dbReference type="RefSeq" id="WP_135544794.1">
    <property type="nucleotide sequence ID" value="NZ_SPQQ01000001.1"/>
</dbReference>
<dbReference type="Proteomes" id="UP000298460">
    <property type="component" value="Unassembled WGS sequence"/>
</dbReference>
<gene>
    <name evidence="1" type="ORF">E4K67_02390</name>
</gene>
<accession>A0A4Z0RE83</accession>
<dbReference type="AlphaFoldDB" id="A0A4Z0RE83"/>
<keyword evidence="2" id="KW-1185">Reference proteome</keyword>
<evidence type="ECO:0000313" key="1">
    <source>
        <dbReference type="EMBL" id="TGE39856.1"/>
    </source>
</evidence>